<sequence>MFRPEAQAPPFTLDNGIKYTTSQQQIQVWQNLHLEQDALNQRLDFQTRSRTAWRLVSACNASNIGAGPWDPFLRHQIFLIGQKTIETMASTTAEHFHQPPAPIQARVLSAHSLDPLLRLDGIMPSQRDAKQKRRLAMQDELNAALAHHEEADVILSLAGRIMELAAGTPCWHNGSGRLVPLWLPDVQRLGGEDWNAELMSFCVAVLLIMAQVLSAGFGKAVVRLWGEAVPGTGAGAGVVHGH</sequence>
<protein>
    <submittedName>
        <fullName evidence="1">Uncharacterized protein</fullName>
    </submittedName>
</protein>
<gene>
    <name evidence="1" type="ORF">LTR36_010220</name>
</gene>
<evidence type="ECO:0000313" key="1">
    <source>
        <dbReference type="EMBL" id="KAK4548350.1"/>
    </source>
</evidence>
<dbReference type="AlphaFoldDB" id="A0AAV9JSB6"/>
<dbReference type="EMBL" id="JAVFHQ010000008">
    <property type="protein sequence ID" value="KAK4548350.1"/>
    <property type="molecule type" value="Genomic_DNA"/>
</dbReference>
<organism evidence="1 2">
    <name type="scientific">Oleoguttula mirabilis</name>
    <dbReference type="NCBI Taxonomy" id="1507867"/>
    <lineage>
        <taxon>Eukaryota</taxon>
        <taxon>Fungi</taxon>
        <taxon>Dikarya</taxon>
        <taxon>Ascomycota</taxon>
        <taxon>Pezizomycotina</taxon>
        <taxon>Dothideomycetes</taxon>
        <taxon>Dothideomycetidae</taxon>
        <taxon>Mycosphaerellales</taxon>
        <taxon>Teratosphaeriaceae</taxon>
        <taxon>Oleoguttula</taxon>
    </lineage>
</organism>
<accession>A0AAV9JSB6</accession>
<name>A0AAV9JSB6_9PEZI</name>
<reference evidence="1 2" key="1">
    <citation type="submission" date="2021-11" db="EMBL/GenBank/DDBJ databases">
        <title>Black yeast isolated from Biological Soil Crust.</title>
        <authorList>
            <person name="Kurbessoian T."/>
        </authorList>
    </citation>
    <scope>NUCLEOTIDE SEQUENCE [LARGE SCALE GENOMIC DNA]</scope>
    <source>
        <strain evidence="1 2">CCFEE 5522</strain>
    </source>
</reference>
<keyword evidence="2" id="KW-1185">Reference proteome</keyword>
<proteinExistence type="predicted"/>
<dbReference type="Proteomes" id="UP001324427">
    <property type="component" value="Unassembled WGS sequence"/>
</dbReference>
<comment type="caution">
    <text evidence="1">The sequence shown here is derived from an EMBL/GenBank/DDBJ whole genome shotgun (WGS) entry which is preliminary data.</text>
</comment>
<evidence type="ECO:0000313" key="2">
    <source>
        <dbReference type="Proteomes" id="UP001324427"/>
    </source>
</evidence>